<name>A0A9Q1H9N2_HOLLE</name>
<accession>A0A9Q1H9N2</accession>
<evidence type="ECO:0000313" key="4">
    <source>
        <dbReference type="Proteomes" id="UP001152320"/>
    </source>
</evidence>
<comment type="caution">
    <text evidence="3">The sequence shown here is derived from an EMBL/GenBank/DDBJ whole genome shotgun (WGS) entry which is preliminary data.</text>
</comment>
<evidence type="ECO:0000313" key="3">
    <source>
        <dbReference type="EMBL" id="KAJ8037588.1"/>
    </source>
</evidence>
<dbReference type="AlphaFoldDB" id="A0A9Q1H9N2"/>
<evidence type="ECO:0000256" key="1">
    <source>
        <dbReference type="SAM" id="MobiDB-lite"/>
    </source>
</evidence>
<keyword evidence="2" id="KW-0812">Transmembrane</keyword>
<sequence>MYSNTQKDFALNPPPQAAAYSSFGVNTQTTSQLTAGGVLSSDAYSSFGDKYGYPQQQGLPSYTYSPSGTRQNQNDTPPRAGPEPMPTNPQYGGLPNQATGFESAARYFMRVRSTQGVKVSSCVFGVAMLGWFIFWIVSNKWESFHSLGMLKYVIIVIPLICAIGFAIYWYISKMGNRNQNQTVPV</sequence>
<dbReference type="EMBL" id="JAIZAY010000008">
    <property type="protein sequence ID" value="KAJ8037588.1"/>
    <property type="molecule type" value="Genomic_DNA"/>
</dbReference>
<reference evidence="3" key="1">
    <citation type="submission" date="2021-10" db="EMBL/GenBank/DDBJ databases">
        <title>Tropical sea cucumber genome reveals ecological adaptation and Cuvierian tubules defense mechanism.</title>
        <authorList>
            <person name="Chen T."/>
        </authorList>
    </citation>
    <scope>NUCLEOTIDE SEQUENCE</scope>
    <source>
        <strain evidence="3">Nanhai2018</strain>
        <tissue evidence="3">Muscle</tissue>
    </source>
</reference>
<dbReference type="Proteomes" id="UP001152320">
    <property type="component" value="Chromosome 8"/>
</dbReference>
<protein>
    <submittedName>
        <fullName evidence="3">Uncharacterized protein</fullName>
    </submittedName>
</protein>
<proteinExistence type="predicted"/>
<feature type="transmembrane region" description="Helical" evidence="2">
    <location>
        <begin position="116"/>
        <end position="137"/>
    </location>
</feature>
<organism evidence="3 4">
    <name type="scientific">Holothuria leucospilota</name>
    <name type="common">Black long sea cucumber</name>
    <name type="synonym">Mertensiothuria leucospilota</name>
    <dbReference type="NCBI Taxonomy" id="206669"/>
    <lineage>
        <taxon>Eukaryota</taxon>
        <taxon>Metazoa</taxon>
        <taxon>Echinodermata</taxon>
        <taxon>Eleutherozoa</taxon>
        <taxon>Echinozoa</taxon>
        <taxon>Holothuroidea</taxon>
        <taxon>Aspidochirotacea</taxon>
        <taxon>Aspidochirotida</taxon>
        <taxon>Holothuriidae</taxon>
        <taxon>Holothuria</taxon>
    </lineage>
</organism>
<feature type="region of interest" description="Disordered" evidence="1">
    <location>
        <begin position="1"/>
        <end position="23"/>
    </location>
</feature>
<feature type="compositionally biased region" description="Polar residues" evidence="1">
    <location>
        <begin position="62"/>
        <end position="76"/>
    </location>
</feature>
<feature type="region of interest" description="Disordered" evidence="1">
    <location>
        <begin position="62"/>
        <end position="94"/>
    </location>
</feature>
<keyword evidence="2" id="KW-1133">Transmembrane helix</keyword>
<gene>
    <name evidence="3" type="ORF">HOLleu_18437</name>
</gene>
<feature type="transmembrane region" description="Helical" evidence="2">
    <location>
        <begin position="149"/>
        <end position="171"/>
    </location>
</feature>
<evidence type="ECO:0000256" key="2">
    <source>
        <dbReference type="SAM" id="Phobius"/>
    </source>
</evidence>
<keyword evidence="4" id="KW-1185">Reference proteome</keyword>
<keyword evidence="2" id="KW-0472">Membrane</keyword>